<feature type="region of interest" description="Disordered" evidence="1">
    <location>
        <begin position="316"/>
        <end position="341"/>
    </location>
</feature>
<feature type="region of interest" description="Disordered" evidence="1">
    <location>
        <begin position="362"/>
        <end position="382"/>
    </location>
</feature>
<keyword evidence="2" id="KW-1133">Transmembrane helix</keyword>
<name>A0A553N6H2_TIGCA</name>
<feature type="compositionally biased region" description="Low complexity" evidence="1">
    <location>
        <begin position="280"/>
        <end position="292"/>
    </location>
</feature>
<feature type="compositionally biased region" description="Basic residues" evidence="1">
    <location>
        <begin position="61"/>
        <end position="85"/>
    </location>
</feature>
<feature type="transmembrane region" description="Helical" evidence="2">
    <location>
        <begin position="1130"/>
        <end position="1152"/>
    </location>
</feature>
<feature type="region of interest" description="Disordered" evidence="1">
    <location>
        <begin position="940"/>
        <end position="959"/>
    </location>
</feature>
<keyword evidence="2" id="KW-0472">Membrane</keyword>
<feature type="region of interest" description="Disordered" evidence="1">
    <location>
        <begin position="233"/>
        <end position="296"/>
    </location>
</feature>
<reference evidence="3 4" key="1">
    <citation type="journal article" date="2018" name="Nat. Ecol. Evol.">
        <title>Genomic signatures of mitonuclear coevolution across populations of Tigriopus californicus.</title>
        <authorList>
            <person name="Barreto F.S."/>
            <person name="Watson E.T."/>
            <person name="Lima T.G."/>
            <person name="Willett C.S."/>
            <person name="Edmands S."/>
            <person name="Li W."/>
            <person name="Burton R.S."/>
        </authorList>
    </citation>
    <scope>NUCLEOTIDE SEQUENCE [LARGE SCALE GENOMIC DNA]</scope>
    <source>
        <strain evidence="3 4">San Diego</strain>
    </source>
</reference>
<evidence type="ECO:0000313" key="4">
    <source>
        <dbReference type="Proteomes" id="UP000318571"/>
    </source>
</evidence>
<proteinExistence type="predicted"/>
<feature type="region of interest" description="Disordered" evidence="1">
    <location>
        <begin position="111"/>
        <end position="141"/>
    </location>
</feature>
<feature type="region of interest" description="Disordered" evidence="1">
    <location>
        <begin position="680"/>
        <end position="724"/>
    </location>
</feature>
<sequence length="1339" mass="148695">MSSQDSLDPEEEVKAKTRRGRPPVRRGISTSLFFGRARHKLRYTHSSDEEDRHGQTQDKRFQRKKVKLRKEVKRKKSKKRHKSKKGTADESRLQIDELCLPILSRTLQLSEEDEDHADEVVDGDNEGQAKRGTSRDSSCFSSGRPLCLPKLAYSTSRSRPICLGIVRAHLESSIVVAGSASPHNCMMMIGRVPPRSAGDINQIICHHCNVGFASYSKHMDHLRYSSCGIRQQRMNDPHQGRGELYTNFPTNPEQPADRGPTTYCYKETQANLSQKDPFKSSSTSLSSGSRVSNRGENHFHLAGLPQQQQHQRCYINDPTSSLTKGPSSSSSSPALSSHKSRVSALNNFVQQHSKKDIMMLPNAEGTSKKRKLSSQGNGSGAKMVHHERHLDWNSTISAQAHHRHPQPFEKHYNHVEPIGRNMWPQMGYGPGPHPQNGHFVHQAHPHAYPRNIAHWHSLHGFRALAPSWQRPPGPHPMWSNEQIPYTAVLNPHQWHPPSTSYEHESPFPNLHNNPQFFNRSIRPRHLDNAPQRHGYAGFEERASGYYSNADGRHPNPGPSPQYNPQVEPPPRPSSDEDVIRAAAEVIARENGQLIPEAPLTAQTNHESLFNEICNEAPLEAPSPSEHIDFHEGFTFDDLGGLNSLMSFVHTDKEKEHLRPPDSTEGLSTLTEWKVRNDLKSHEDQSNLVQDDQNPHASEPCLKEGSRDPILTTGSSSSNHEGDPESLMILGTRATLFDFPTTDTLPSLERVFKASDEISSALPSVRIQDRSQNEIDESSLPCSNQGQRKGHELESAENHLLRHGSSKDVSFLEQVFQRMKYERLAAQSRYAIARILGEEDSLKLDLMSNEVPEVLDQYLAETPTKTIEDMQSSLGDPVLPSRASGSNFERLHEVLKANIGRFLDLVLPESQECSQVERQGKSVEEILEILCQPKSEVEEEEDTAKLVSTSDGSAADSTTKLFSIQKNGSESGVLEHDEGDEMVDPQDEIITNEELPTRSSGSVSKLTADIARSVFVDANVPHGLKHVERPRCDKCSMSPTNRDSHVLSIRLAEVMTESVEPVDNIDSQQFTPNPFMMIARPRLSSPVDLTTQNETQSAVPGFSPDELFALSKVTTARPTIVIYPTIPPETVIIPIVCSIIIFPILVAAIICFLRHYNRRARAKDKFRSAYQQGAAGLFSLANKIGTSKTVGRSKDSDSERMKVPTNRFGCMPELGLDTVVEREEDDDDDEDEEQSSSLANAIELLDQENRKKSVSNEVPVSASVAIKHRNGHDLPQVILETSSISQPEVKISVPSPSGRTVVLTTMTDANGSASVVTGIRPSADSAGFTSGSPVGNHGNS</sequence>
<feature type="region of interest" description="Disordered" evidence="1">
    <location>
        <begin position="762"/>
        <end position="791"/>
    </location>
</feature>
<feature type="compositionally biased region" description="Low complexity" evidence="1">
    <location>
        <begin position="947"/>
        <end position="958"/>
    </location>
</feature>
<keyword evidence="2" id="KW-0812">Transmembrane</keyword>
<gene>
    <name evidence="3" type="ORF">TCAL_01447</name>
</gene>
<feature type="region of interest" description="Disordered" evidence="1">
    <location>
        <begin position="1314"/>
        <end position="1339"/>
    </location>
</feature>
<accession>A0A553N6H2</accession>
<feature type="region of interest" description="Disordered" evidence="1">
    <location>
        <begin position="1"/>
        <end position="90"/>
    </location>
</feature>
<feature type="compositionally biased region" description="Polar residues" evidence="1">
    <location>
        <begin position="1326"/>
        <end position="1339"/>
    </location>
</feature>
<feature type="compositionally biased region" description="Low complexity" evidence="1">
    <location>
        <begin position="319"/>
        <end position="337"/>
    </location>
</feature>
<keyword evidence="4" id="KW-1185">Reference proteome</keyword>
<evidence type="ECO:0000256" key="2">
    <source>
        <dbReference type="SAM" id="Phobius"/>
    </source>
</evidence>
<feature type="compositionally biased region" description="Polar residues" evidence="1">
    <location>
        <begin position="685"/>
        <end position="695"/>
    </location>
</feature>
<evidence type="ECO:0000313" key="3">
    <source>
        <dbReference type="EMBL" id="TRY61032.1"/>
    </source>
</evidence>
<feature type="region of interest" description="Disordered" evidence="1">
    <location>
        <begin position="545"/>
        <end position="575"/>
    </location>
</feature>
<feature type="region of interest" description="Disordered" evidence="1">
    <location>
        <begin position="497"/>
        <end position="517"/>
    </location>
</feature>
<dbReference type="EMBL" id="VCGU01000459">
    <property type="protein sequence ID" value="TRY61032.1"/>
    <property type="molecule type" value="Genomic_DNA"/>
</dbReference>
<evidence type="ECO:0000256" key="1">
    <source>
        <dbReference type="SAM" id="MobiDB-lite"/>
    </source>
</evidence>
<feature type="compositionally biased region" description="Pro residues" evidence="1">
    <location>
        <begin position="555"/>
        <end position="572"/>
    </location>
</feature>
<dbReference type="Proteomes" id="UP000318571">
    <property type="component" value="Chromosome 8"/>
</dbReference>
<organism evidence="3 4">
    <name type="scientific">Tigriopus californicus</name>
    <name type="common">Marine copepod</name>
    <dbReference type="NCBI Taxonomy" id="6832"/>
    <lineage>
        <taxon>Eukaryota</taxon>
        <taxon>Metazoa</taxon>
        <taxon>Ecdysozoa</taxon>
        <taxon>Arthropoda</taxon>
        <taxon>Crustacea</taxon>
        <taxon>Multicrustacea</taxon>
        <taxon>Hexanauplia</taxon>
        <taxon>Copepoda</taxon>
        <taxon>Harpacticoida</taxon>
        <taxon>Harpacticidae</taxon>
        <taxon>Tigriopus</taxon>
    </lineage>
</organism>
<feature type="compositionally biased region" description="Acidic residues" evidence="1">
    <location>
        <begin position="111"/>
        <end position="125"/>
    </location>
</feature>
<protein>
    <submittedName>
        <fullName evidence="3">Uncharacterized protein</fullName>
    </submittedName>
</protein>
<comment type="caution">
    <text evidence="3">The sequence shown here is derived from an EMBL/GenBank/DDBJ whole genome shotgun (WGS) entry which is preliminary data.</text>
</comment>
<feature type="compositionally biased region" description="Basic and acidic residues" evidence="1">
    <location>
        <begin position="45"/>
        <end position="60"/>
    </location>
</feature>